<feature type="region of interest" description="Disordered" evidence="1">
    <location>
        <begin position="82"/>
        <end position="129"/>
    </location>
</feature>
<accession>E3L114</accession>
<name>E3L114_PUCGT</name>
<sequence length="664" mass="77526">MMELPLLRFLIIPNIRSSLGFVILLTSHVILKIYGMHVQSSTQVISKLSDQQANGQRLEHRLIFKPFIDGKSGVEKIRLRLSRQQPTNHSPSRGLLSPQKPKSRLSREDTYNEVPAMNTTKEPLNSKTSAGLHDKRLSELSKNELQSICFPSRWGQSSSFPGKYGEDHRRELHKLRNTLESINSAKNAWNENKIWKTLLENKEDFSVYRRRSRGEYIRPISQRVATNQETLMRQLRRVKEAGFKITLQEQELSEKIASFSFQAKQAIELSPDEKKLLEEIARRTVAIRRQEQAVDLLRSFKKFQQEDKLGRNNHEDLDLIVRALQDLGAEEREGQFWTEYDVALIRALESESKNLRKGESNLNKIAKNLRNQKAYVVLKSKDYIRPLNMKEIRFREKVKKNTGYYRRIHPHEVIELLTKPETQEVKRLAKQYYWMREQLWTPTNSELIERARKELETDHGLSVVEMPIQTLRKVQEKKRIENSVESTGINAVQSANNEEVLSKMPLSSRVKILGLALRKIPVTASGESAFENMARQENLMKACQERVKDQELALRLIQNIKLEELDEPEWQKLQYLFPHELEGIAHLIKIPSQDDHSKVVFDQILSLIQTASDRINLSRRMPFNNQPGHFLLMEAESEWSHLKSCFTRRHAIYKFHNPQLVPNR</sequence>
<gene>
    <name evidence="2" type="ORF">PGTG_16517</name>
</gene>
<proteinExistence type="predicted"/>
<feature type="compositionally biased region" description="Polar residues" evidence="1">
    <location>
        <begin position="82"/>
        <end position="91"/>
    </location>
</feature>
<protein>
    <submittedName>
        <fullName evidence="2">Uncharacterized protein</fullName>
    </submittedName>
</protein>
<dbReference type="Proteomes" id="UP000008783">
    <property type="component" value="Unassembled WGS sequence"/>
</dbReference>
<evidence type="ECO:0000313" key="2">
    <source>
        <dbReference type="EMBL" id="EFP90239.2"/>
    </source>
</evidence>
<reference evidence="3" key="2">
    <citation type="journal article" date="2011" name="Proc. Natl. Acad. Sci. U.S.A.">
        <title>Obligate biotrophy features unraveled by the genomic analysis of rust fungi.</title>
        <authorList>
            <person name="Duplessis S."/>
            <person name="Cuomo C.A."/>
            <person name="Lin Y.-C."/>
            <person name="Aerts A."/>
            <person name="Tisserant E."/>
            <person name="Veneault-Fourrey C."/>
            <person name="Joly D.L."/>
            <person name="Hacquard S."/>
            <person name="Amselem J."/>
            <person name="Cantarel B.L."/>
            <person name="Chiu R."/>
            <person name="Coutinho P.M."/>
            <person name="Feau N."/>
            <person name="Field M."/>
            <person name="Frey P."/>
            <person name="Gelhaye E."/>
            <person name="Goldberg J."/>
            <person name="Grabherr M.G."/>
            <person name="Kodira C.D."/>
            <person name="Kohler A."/>
            <person name="Kuees U."/>
            <person name="Lindquist E.A."/>
            <person name="Lucas S.M."/>
            <person name="Mago R."/>
            <person name="Mauceli E."/>
            <person name="Morin E."/>
            <person name="Murat C."/>
            <person name="Pangilinan J.L."/>
            <person name="Park R."/>
            <person name="Pearson M."/>
            <person name="Quesneville H."/>
            <person name="Rouhier N."/>
            <person name="Sakthikumar S."/>
            <person name="Salamov A.A."/>
            <person name="Schmutz J."/>
            <person name="Selles B."/>
            <person name="Shapiro H."/>
            <person name="Tanguay P."/>
            <person name="Tuskan G.A."/>
            <person name="Henrissat B."/>
            <person name="Van de Peer Y."/>
            <person name="Rouze P."/>
            <person name="Ellis J.G."/>
            <person name="Dodds P.N."/>
            <person name="Schein J.E."/>
            <person name="Zhong S."/>
            <person name="Hamelin R.C."/>
            <person name="Grigoriev I.V."/>
            <person name="Szabo L.J."/>
            <person name="Martin F."/>
        </authorList>
    </citation>
    <scope>NUCLEOTIDE SEQUENCE [LARGE SCALE GENOMIC DNA]</scope>
    <source>
        <strain evidence="3">CRL 75-36-700-3 / race SCCL</strain>
    </source>
</reference>
<dbReference type="KEGG" id="pgr:PGTG_16517"/>
<dbReference type="EMBL" id="DS178330">
    <property type="protein sequence ID" value="EFP90239.2"/>
    <property type="molecule type" value="Genomic_DNA"/>
</dbReference>
<dbReference type="GeneID" id="10546381"/>
<dbReference type="RefSeq" id="XP_003334658.2">
    <property type="nucleotide sequence ID" value="XM_003334610.2"/>
</dbReference>
<keyword evidence="3" id="KW-1185">Reference proteome</keyword>
<evidence type="ECO:0000256" key="1">
    <source>
        <dbReference type="SAM" id="MobiDB-lite"/>
    </source>
</evidence>
<feature type="compositionally biased region" description="Polar residues" evidence="1">
    <location>
        <begin position="117"/>
        <end position="129"/>
    </location>
</feature>
<dbReference type="InParanoid" id="E3L114"/>
<dbReference type="HOGENOM" id="CLU_431560_0_0_1"/>
<dbReference type="VEuPathDB" id="FungiDB:PGTG_16517"/>
<evidence type="ECO:0000313" key="3">
    <source>
        <dbReference type="Proteomes" id="UP000008783"/>
    </source>
</evidence>
<dbReference type="OrthoDB" id="2497969at2759"/>
<reference key="1">
    <citation type="submission" date="2007-01" db="EMBL/GenBank/DDBJ databases">
        <title>The Genome Sequence of Puccinia graminis f. sp. tritici Strain CRL 75-36-700-3.</title>
        <authorList>
            <consortium name="The Broad Institute Genome Sequencing Platform"/>
            <person name="Birren B."/>
            <person name="Lander E."/>
            <person name="Galagan J."/>
            <person name="Nusbaum C."/>
            <person name="Devon K."/>
            <person name="Cuomo C."/>
            <person name="Jaffe D."/>
            <person name="Butler J."/>
            <person name="Alvarez P."/>
            <person name="Gnerre S."/>
            <person name="Grabherr M."/>
            <person name="Mauceli E."/>
            <person name="Brockman W."/>
            <person name="Young S."/>
            <person name="LaButti K."/>
            <person name="Sykes S."/>
            <person name="DeCaprio D."/>
            <person name="Crawford M."/>
            <person name="Koehrsen M."/>
            <person name="Engels R."/>
            <person name="Montgomery P."/>
            <person name="Pearson M."/>
            <person name="Howarth C."/>
            <person name="Larson L."/>
            <person name="White J."/>
            <person name="Zeng Q."/>
            <person name="Kodira C."/>
            <person name="Yandava C."/>
            <person name="Alvarado L."/>
            <person name="O'Leary S."/>
            <person name="Szabo L."/>
            <person name="Dean R."/>
            <person name="Schein J."/>
        </authorList>
    </citation>
    <scope>NUCLEOTIDE SEQUENCE</scope>
    <source>
        <strain>CRL 75-36-700-3</strain>
    </source>
</reference>
<dbReference type="AlphaFoldDB" id="E3L114"/>
<organism evidence="2 3">
    <name type="scientific">Puccinia graminis f. sp. tritici (strain CRL 75-36-700-3 / race SCCL)</name>
    <name type="common">Black stem rust fungus</name>
    <dbReference type="NCBI Taxonomy" id="418459"/>
    <lineage>
        <taxon>Eukaryota</taxon>
        <taxon>Fungi</taxon>
        <taxon>Dikarya</taxon>
        <taxon>Basidiomycota</taxon>
        <taxon>Pucciniomycotina</taxon>
        <taxon>Pucciniomycetes</taxon>
        <taxon>Pucciniales</taxon>
        <taxon>Pucciniaceae</taxon>
        <taxon>Puccinia</taxon>
    </lineage>
</organism>